<keyword evidence="4" id="KW-1185">Reference proteome</keyword>
<keyword evidence="2" id="KW-1133">Transmembrane helix</keyword>
<sequence length="273" mass="28489">MSAATTTHVPTRPSGARPDDAARAADARRGIPFLRLARVELRKQLDTRAGAWLLGVIVLVNAALITLMLTTAEPGALTWMGLTETASFGQIMLLPLIGIMAATSEWSQRTAVTTFVLEPRRSRVNGAKLLAAVVLGLGVMVATLAAAALLNVVGLVARDGDGAWTLDLALVGGTVLALAILVTQGVAFGLALLSTPGAIVAYLALPTAWTVLSALVEGLRGPSEWLDINMTMLPLMAGEMGDGDWARLAASVGVWVALPLAIGLWRTARREVA</sequence>
<reference evidence="3" key="1">
    <citation type="submission" date="2021-03" db="EMBL/GenBank/DDBJ databases">
        <title>Actinotalea soli sp. nov., isolated from soil.</title>
        <authorList>
            <person name="Ping W."/>
            <person name="Zhang J."/>
        </authorList>
    </citation>
    <scope>NUCLEOTIDE SEQUENCE</scope>
    <source>
        <strain evidence="3">BY-33</strain>
    </source>
</reference>
<keyword evidence="2" id="KW-0472">Membrane</keyword>
<feature type="transmembrane region" description="Helical" evidence="2">
    <location>
        <begin position="168"/>
        <end position="192"/>
    </location>
</feature>
<feature type="transmembrane region" description="Helical" evidence="2">
    <location>
        <begin position="199"/>
        <end position="216"/>
    </location>
</feature>
<gene>
    <name evidence="3" type="ORF">J4G33_06220</name>
</gene>
<feature type="transmembrane region" description="Helical" evidence="2">
    <location>
        <begin position="76"/>
        <end position="99"/>
    </location>
</feature>
<protein>
    <submittedName>
        <fullName evidence="3">ABC transporter permease</fullName>
    </submittedName>
</protein>
<name>A0A939LRN3_9CELL</name>
<evidence type="ECO:0000313" key="4">
    <source>
        <dbReference type="Proteomes" id="UP000664209"/>
    </source>
</evidence>
<dbReference type="AlphaFoldDB" id="A0A939LRN3"/>
<evidence type="ECO:0000313" key="3">
    <source>
        <dbReference type="EMBL" id="MBO1751395.1"/>
    </source>
</evidence>
<feature type="transmembrane region" description="Helical" evidence="2">
    <location>
        <begin position="51"/>
        <end position="70"/>
    </location>
</feature>
<organism evidence="3 4">
    <name type="scientific">Actinotalea soli</name>
    <dbReference type="NCBI Taxonomy" id="2819234"/>
    <lineage>
        <taxon>Bacteria</taxon>
        <taxon>Bacillati</taxon>
        <taxon>Actinomycetota</taxon>
        <taxon>Actinomycetes</taxon>
        <taxon>Micrococcales</taxon>
        <taxon>Cellulomonadaceae</taxon>
        <taxon>Actinotalea</taxon>
    </lineage>
</organism>
<proteinExistence type="predicted"/>
<evidence type="ECO:0000256" key="1">
    <source>
        <dbReference type="SAM" id="MobiDB-lite"/>
    </source>
</evidence>
<feature type="region of interest" description="Disordered" evidence="1">
    <location>
        <begin position="1"/>
        <end position="23"/>
    </location>
</feature>
<keyword evidence="2" id="KW-0812">Transmembrane</keyword>
<accession>A0A939LRN3</accession>
<dbReference type="EMBL" id="JAGEMK010000002">
    <property type="protein sequence ID" value="MBO1751395.1"/>
    <property type="molecule type" value="Genomic_DNA"/>
</dbReference>
<feature type="transmembrane region" description="Helical" evidence="2">
    <location>
        <begin position="245"/>
        <end position="265"/>
    </location>
</feature>
<comment type="caution">
    <text evidence="3">The sequence shown here is derived from an EMBL/GenBank/DDBJ whole genome shotgun (WGS) entry which is preliminary data.</text>
</comment>
<evidence type="ECO:0000256" key="2">
    <source>
        <dbReference type="SAM" id="Phobius"/>
    </source>
</evidence>
<dbReference type="RefSeq" id="WP_208055054.1">
    <property type="nucleotide sequence ID" value="NZ_JAGEMK010000002.1"/>
</dbReference>
<dbReference type="Proteomes" id="UP000664209">
    <property type="component" value="Unassembled WGS sequence"/>
</dbReference>
<feature type="transmembrane region" description="Helical" evidence="2">
    <location>
        <begin position="129"/>
        <end position="156"/>
    </location>
</feature>